<name>A0A9W5Y762_9FIRM</name>
<gene>
    <name evidence="1" type="ORF">SH1V18_02700</name>
</gene>
<proteinExistence type="predicted"/>
<sequence>MRVAIKKDIDDDITMIYFRMIEELTPCHIRVLNLLHNPIIWYENKGEKVPSMGSISQLVKRAFPELRGDDQFIKKVIHDLYNEGFINTESIMVMMSGDGMVTSRTTELGKGFIEFVSKVEF</sequence>
<dbReference type="RefSeq" id="WP_281811457.1">
    <property type="nucleotide sequence ID" value="NZ_BRLB01000001.1"/>
</dbReference>
<comment type="caution">
    <text evidence="1">The sequence shown here is derived from an EMBL/GenBank/DDBJ whole genome shotgun (WGS) entry which is preliminary data.</text>
</comment>
<reference evidence="1" key="1">
    <citation type="submission" date="2022-06" db="EMBL/GenBank/DDBJ databases">
        <title>Vallitalea longa sp. nov., an anaerobic bacterium isolated from marine sediment.</title>
        <authorList>
            <person name="Hirano S."/>
            <person name="Terahara T."/>
            <person name="Mori K."/>
            <person name="Hamada M."/>
            <person name="Matsumoto R."/>
            <person name="Kobayashi T."/>
        </authorList>
    </citation>
    <scope>NUCLEOTIDE SEQUENCE</scope>
    <source>
        <strain evidence="1">SH18-1</strain>
    </source>
</reference>
<evidence type="ECO:0000313" key="1">
    <source>
        <dbReference type="EMBL" id="GKX27790.1"/>
    </source>
</evidence>
<protein>
    <submittedName>
        <fullName evidence="1">Uncharacterized protein</fullName>
    </submittedName>
</protein>
<evidence type="ECO:0000313" key="2">
    <source>
        <dbReference type="Proteomes" id="UP001144256"/>
    </source>
</evidence>
<keyword evidence="2" id="KW-1185">Reference proteome</keyword>
<dbReference type="Proteomes" id="UP001144256">
    <property type="component" value="Unassembled WGS sequence"/>
</dbReference>
<organism evidence="1 2">
    <name type="scientific">Vallitalea longa</name>
    <dbReference type="NCBI Taxonomy" id="2936439"/>
    <lineage>
        <taxon>Bacteria</taxon>
        <taxon>Bacillati</taxon>
        <taxon>Bacillota</taxon>
        <taxon>Clostridia</taxon>
        <taxon>Lachnospirales</taxon>
        <taxon>Vallitaleaceae</taxon>
        <taxon>Vallitalea</taxon>
    </lineage>
</organism>
<accession>A0A9W5Y762</accession>
<dbReference type="AlphaFoldDB" id="A0A9W5Y762"/>
<dbReference type="EMBL" id="BRLB01000001">
    <property type="protein sequence ID" value="GKX27790.1"/>
    <property type="molecule type" value="Genomic_DNA"/>
</dbReference>